<dbReference type="SUPFAM" id="SSF54897">
    <property type="entry name" value="Protease propeptides/inhibitors"/>
    <property type="match status" value="1"/>
</dbReference>
<evidence type="ECO:0000256" key="4">
    <source>
        <dbReference type="ARBA" id="ARBA00022645"/>
    </source>
</evidence>
<dbReference type="GO" id="GO:0005615">
    <property type="term" value="C:extracellular space"/>
    <property type="evidence" value="ECO:0007669"/>
    <property type="project" value="TreeGrafter"/>
</dbReference>
<keyword evidence="16" id="KW-1185">Reference proteome</keyword>
<gene>
    <name evidence="17" type="primary">LOC110979625</name>
</gene>
<keyword evidence="10" id="KW-0843">Virulence</keyword>
<evidence type="ECO:0000256" key="7">
    <source>
        <dbReference type="ARBA" id="ARBA00022729"/>
    </source>
</evidence>
<evidence type="ECO:0000256" key="3">
    <source>
        <dbReference type="ARBA" id="ARBA00005988"/>
    </source>
</evidence>
<sequence>MMDLDEQFFEDLDFWKTSPVGEPSQVMVPPMHVDKLKEALEELQIEFGVHIDNLQPLIDEETRAITSREEATTLASFNYNVYHSAQGILNWVTDFRKAESSSSLNIKEINVGTTVQGRQIKALKISTGSGRRAAYTQGGIHAREWVSPATVINLIKKFVAAFKSGDSVATQFFKKFDWYVIPLFNVDGYHYTRPESSYRDRMWRKNRQSSSSQCTGIDMNRNYGFKWGGSGSSSNPCSETYRGEYAYQARELRLVKDWLLNLKKSQTFMIHVDVHSYSQYWVYPYSYTYSQYDRTRDHYDLGRVAEAATNALTAVHGKRYTVKTSGDWYPAAGASEDFGYEILGAKYSYTVEMRDTGHYGFELPENQIKPCGEETYAGFREMFRQVLKEV</sequence>
<name>A0A8B7YFC6_ACAPL</name>
<dbReference type="SMART" id="SM00631">
    <property type="entry name" value="Zn_pept"/>
    <property type="match status" value="1"/>
</dbReference>
<dbReference type="CDD" id="cd03860">
    <property type="entry name" value="M14_CP_A-B_like"/>
    <property type="match status" value="1"/>
</dbReference>
<keyword evidence="9" id="KW-0862">Zinc</keyword>
<dbReference type="Pfam" id="PF02244">
    <property type="entry name" value="Propep_M14"/>
    <property type="match status" value="1"/>
</dbReference>
<keyword evidence="4" id="KW-0121">Carboxypeptidase</keyword>
<evidence type="ECO:0000259" key="15">
    <source>
        <dbReference type="PROSITE" id="PS52035"/>
    </source>
</evidence>
<evidence type="ECO:0000256" key="9">
    <source>
        <dbReference type="ARBA" id="ARBA00022833"/>
    </source>
</evidence>
<dbReference type="RefSeq" id="XP_022091297.1">
    <property type="nucleotide sequence ID" value="XM_022235605.1"/>
</dbReference>
<keyword evidence="12" id="KW-0865">Zymogen</keyword>
<evidence type="ECO:0000256" key="1">
    <source>
        <dbReference type="ARBA" id="ARBA00001947"/>
    </source>
</evidence>
<keyword evidence="7" id="KW-0732">Signal</keyword>
<dbReference type="OrthoDB" id="3626597at2759"/>
<dbReference type="Pfam" id="PF00246">
    <property type="entry name" value="Peptidase_M14"/>
    <property type="match status" value="1"/>
</dbReference>
<dbReference type="GO" id="GO:0006508">
    <property type="term" value="P:proteolysis"/>
    <property type="evidence" value="ECO:0007669"/>
    <property type="project" value="UniProtKB-KW"/>
</dbReference>
<keyword evidence="5" id="KW-0645">Protease</keyword>
<accession>A0A8B7YFC6</accession>
<feature type="active site" description="Proton donor/acceptor" evidence="14">
    <location>
        <position position="352"/>
    </location>
</feature>
<evidence type="ECO:0000256" key="14">
    <source>
        <dbReference type="PROSITE-ProRule" id="PRU01379"/>
    </source>
</evidence>
<keyword evidence="11" id="KW-0482">Metalloprotease</keyword>
<evidence type="ECO:0000313" key="17">
    <source>
        <dbReference type="RefSeq" id="XP_022091297.1"/>
    </source>
</evidence>
<dbReference type="PANTHER" id="PTHR11705:SF143">
    <property type="entry name" value="SLL0236 PROTEIN"/>
    <property type="match status" value="1"/>
</dbReference>
<evidence type="ECO:0000256" key="13">
    <source>
        <dbReference type="ARBA" id="ARBA00023157"/>
    </source>
</evidence>
<feature type="domain" description="Peptidase M14" evidence="15">
    <location>
        <begin position="81"/>
        <end position="386"/>
    </location>
</feature>
<dbReference type="Gene3D" id="3.40.630.10">
    <property type="entry name" value="Zn peptidases"/>
    <property type="match status" value="1"/>
</dbReference>
<evidence type="ECO:0000256" key="6">
    <source>
        <dbReference type="ARBA" id="ARBA00022723"/>
    </source>
</evidence>
<dbReference type="InterPro" id="IPR000834">
    <property type="entry name" value="Peptidase_M14"/>
</dbReference>
<dbReference type="PANTHER" id="PTHR11705">
    <property type="entry name" value="PROTEASE FAMILY M14 CARBOXYPEPTIDASE A,B"/>
    <property type="match status" value="1"/>
</dbReference>
<keyword evidence="13" id="KW-1015">Disulfide bond</keyword>
<dbReference type="OMA" id="EIMNWIT"/>
<dbReference type="FunFam" id="3.40.630.10:FF:000084">
    <property type="entry name" value="Carboxypeptidase B2"/>
    <property type="match status" value="1"/>
</dbReference>
<evidence type="ECO:0000256" key="2">
    <source>
        <dbReference type="ARBA" id="ARBA00003091"/>
    </source>
</evidence>
<evidence type="ECO:0000256" key="5">
    <source>
        <dbReference type="ARBA" id="ARBA00022670"/>
    </source>
</evidence>
<dbReference type="InterPro" id="IPR003146">
    <property type="entry name" value="M14A_act_pep"/>
</dbReference>
<organism evidence="16 17">
    <name type="scientific">Acanthaster planci</name>
    <name type="common">Crown-of-thorns starfish</name>
    <dbReference type="NCBI Taxonomy" id="133434"/>
    <lineage>
        <taxon>Eukaryota</taxon>
        <taxon>Metazoa</taxon>
        <taxon>Echinodermata</taxon>
        <taxon>Eleutherozoa</taxon>
        <taxon>Asterozoa</taxon>
        <taxon>Asteroidea</taxon>
        <taxon>Valvatacea</taxon>
        <taxon>Valvatida</taxon>
        <taxon>Acanthasteridae</taxon>
        <taxon>Acanthaster</taxon>
    </lineage>
</organism>
<dbReference type="Gene3D" id="3.30.70.340">
    <property type="entry name" value="Metallocarboxypeptidase-like"/>
    <property type="match status" value="1"/>
</dbReference>
<evidence type="ECO:0000256" key="10">
    <source>
        <dbReference type="ARBA" id="ARBA00023026"/>
    </source>
</evidence>
<comment type="similarity">
    <text evidence="3 14">Belongs to the peptidase M14 family.</text>
</comment>
<reference evidence="17" key="1">
    <citation type="submission" date="2025-08" db="UniProtKB">
        <authorList>
            <consortium name="RefSeq"/>
        </authorList>
    </citation>
    <scope>IDENTIFICATION</scope>
</reference>
<dbReference type="GO" id="GO:0008270">
    <property type="term" value="F:zinc ion binding"/>
    <property type="evidence" value="ECO:0007669"/>
    <property type="project" value="InterPro"/>
</dbReference>
<evidence type="ECO:0000256" key="12">
    <source>
        <dbReference type="ARBA" id="ARBA00023145"/>
    </source>
</evidence>
<dbReference type="PRINTS" id="PR00765">
    <property type="entry name" value="CRBOXYPTASEA"/>
</dbReference>
<evidence type="ECO:0000313" key="16">
    <source>
        <dbReference type="Proteomes" id="UP000694845"/>
    </source>
</evidence>
<dbReference type="PROSITE" id="PS52035">
    <property type="entry name" value="PEPTIDASE_M14"/>
    <property type="match status" value="1"/>
</dbReference>
<proteinExistence type="inferred from homology"/>
<evidence type="ECO:0000256" key="8">
    <source>
        <dbReference type="ARBA" id="ARBA00022801"/>
    </source>
</evidence>
<dbReference type="AlphaFoldDB" id="A0A8B7YFC6"/>
<dbReference type="KEGG" id="aplc:110979625"/>
<comment type="function">
    <text evidence="2">Extracellular metalloprotease that contributes to pathogenicity.</text>
</comment>
<protein>
    <submittedName>
        <fullName evidence="17">Carboxypeptidase B-like</fullName>
    </submittedName>
</protein>
<evidence type="ECO:0000256" key="11">
    <source>
        <dbReference type="ARBA" id="ARBA00023049"/>
    </source>
</evidence>
<dbReference type="GeneID" id="110979625"/>
<dbReference type="SUPFAM" id="SSF53187">
    <property type="entry name" value="Zn-dependent exopeptidases"/>
    <property type="match status" value="1"/>
</dbReference>
<dbReference type="InterPro" id="IPR036990">
    <property type="entry name" value="M14A-like_propep"/>
</dbReference>
<dbReference type="Proteomes" id="UP000694845">
    <property type="component" value="Unplaced"/>
</dbReference>
<keyword evidence="6" id="KW-0479">Metal-binding</keyword>
<dbReference type="GO" id="GO:0004181">
    <property type="term" value="F:metallocarboxypeptidase activity"/>
    <property type="evidence" value="ECO:0007669"/>
    <property type="project" value="InterPro"/>
</dbReference>
<keyword evidence="8" id="KW-0378">Hydrolase</keyword>
<comment type="cofactor">
    <cofactor evidence="1">
        <name>Zn(2+)</name>
        <dbReference type="ChEBI" id="CHEBI:29105"/>
    </cofactor>
</comment>